<sequence length="169" mass="19567">MDAKKYKISFGYCMFRLLIVLLFITNLYANANNEFSSFAEQDTVRLNQTVVSTPPVAVVEGFKIVLRENRISTGKKQFSKMRLEPIDEASKEKMNQKVDIVFDVLGGDTISLDSRKSYDDNQDKISYQWESMNNLEYKQVSDSEIGFRIPEVMVEQIFLFKVTLNDGRY</sequence>
<dbReference type="InterPro" id="IPR013783">
    <property type="entry name" value="Ig-like_fold"/>
</dbReference>
<dbReference type="AlphaFoldDB" id="A0A381YUS9"/>
<proteinExistence type="predicted"/>
<feature type="non-terminal residue" evidence="1">
    <location>
        <position position="169"/>
    </location>
</feature>
<dbReference type="Gene3D" id="2.60.40.10">
    <property type="entry name" value="Immunoglobulins"/>
    <property type="match status" value="1"/>
</dbReference>
<dbReference type="EMBL" id="UINC01019105">
    <property type="protein sequence ID" value="SVA80739.1"/>
    <property type="molecule type" value="Genomic_DNA"/>
</dbReference>
<name>A0A381YUS9_9ZZZZ</name>
<organism evidence="1">
    <name type="scientific">marine metagenome</name>
    <dbReference type="NCBI Taxonomy" id="408172"/>
    <lineage>
        <taxon>unclassified sequences</taxon>
        <taxon>metagenomes</taxon>
        <taxon>ecological metagenomes</taxon>
    </lineage>
</organism>
<accession>A0A381YUS9</accession>
<evidence type="ECO:0000313" key="1">
    <source>
        <dbReference type="EMBL" id="SVA80739.1"/>
    </source>
</evidence>
<protein>
    <submittedName>
        <fullName evidence="1">Uncharacterized protein</fullName>
    </submittedName>
</protein>
<gene>
    <name evidence="1" type="ORF">METZ01_LOCUS133593</name>
</gene>
<feature type="non-terminal residue" evidence="1">
    <location>
        <position position="1"/>
    </location>
</feature>
<reference evidence="1" key="1">
    <citation type="submission" date="2018-05" db="EMBL/GenBank/DDBJ databases">
        <authorList>
            <person name="Lanie J.A."/>
            <person name="Ng W.-L."/>
            <person name="Kazmierczak K.M."/>
            <person name="Andrzejewski T.M."/>
            <person name="Davidsen T.M."/>
            <person name="Wayne K.J."/>
            <person name="Tettelin H."/>
            <person name="Glass J.I."/>
            <person name="Rusch D."/>
            <person name="Podicherti R."/>
            <person name="Tsui H.-C.T."/>
            <person name="Winkler M.E."/>
        </authorList>
    </citation>
    <scope>NUCLEOTIDE SEQUENCE</scope>
</reference>